<keyword evidence="8" id="KW-1185">Reference proteome</keyword>
<proteinExistence type="predicted"/>
<keyword evidence="2" id="KW-1003">Cell membrane</keyword>
<dbReference type="EMBL" id="JAMQJZ010000013">
    <property type="protein sequence ID" value="MDC3421696.1"/>
    <property type="molecule type" value="Genomic_DNA"/>
</dbReference>
<evidence type="ECO:0000256" key="3">
    <source>
        <dbReference type="ARBA" id="ARBA00022692"/>
    </source>
</evidence>
<reference evidence="7" key="1">
    <citation type="submission" date="2022-06" db="EMBL/GenBank/DDBJ databases">
        <title>Aquibacillus sp. a new bacterium isolated from soil saline samples.</title>
        <authorList>
            <person name="Galisteo C."/>
            <person name="De La Haba R."/>
            <person name="Sanchez-Porro C."/>
            <person name="Ventosa A."/>
        </authorList>
    </citation>
    <scope>NUCLEOTIDE SEQUENCE</scope>
    <source>
        <strain evidence="7">JCM 12387</strain>
    </source>
</reference>
<comment type="subcellular location">
    <subcellularLocation>
        <location evidence="1">Cell membrane</location>
        <topology evidence="1">Multi-pass membrane protein</topology>
    </subcellularLocation>
</comment>
<accession>A0A9X3WQE2</accession>
<organism evidence="7 8">
    <name type="scientific">Aquibacillus koreensis</name>
    <dbReference type="NCBI Taxonomy" id="279446"/>
    <lineage>
        <taxon>Bacteria</taxon>
        <taxon>Bacillati</taxon>
        <taxon>Bacillota</taxon>
        <taxon>Bacilli</taxon>
        <taxon>Bacillales</taxon>
        <taxon>Bacillaceae</taxon>
        <taxon>Aquibacillus</taxon>
    </lineage>
</organism>
<dbReference type="GO" id="GO:0005886">
    <property type="term" value="C:plasma membrane"/>
    <property type="evidence" value="ECO:0007669"/>
    <property type="project" value="UniProtKB-SubCell"/>
</dbReference>
<dbReference type="Pfam" id="PF03788">
    <property type="entry name" value="LrgA"/>
    <property type="match status" value="1"/>
</dbReference>
<dbReference type="Proteomes" id="UP001145072">
    <property type="component" value="Unassembled WGS sequence"/>
</dbReference>
<gene>
    <name evidence="7" type="ORF">NC661_15085</name>
</gene>
<dbReference type="InterPro" id="IPR005538">
    <property type="entry name" value="LrgA/CidA"/>
</dbReference>
<evidence type="ECO:0000313" key="7">
    <source>
        <dbReference type="EMBL" id="MDC3421696.1"/>
    </source>
</evidence>
<evidence type="ECO:0000313" key="8">
    <source>
        <dbReference type="Proteomes" id="UP001145072"/>
    </source>
</evidence>
<feature type="transmembrane region" description="Helical" evidence="6">
    <location>
        <begin position="7"/>
        <end position="23"/>
    </location>
</feature>
<name>A0A9X3WQE2_9BACI</name>
<protein>
    <submittedName>
        <fullName evidence="7">CidA/LrgA family holin-like protein</fullName>
    </submittedName>
</protein>
<feature type="transmembrane region" description="Helical" evidence="6">
    <location>
        <begin position="68"/>
        <end position="85"/>
    </location>
</feature>
<evidence type="ECO:0000256" key="4">
    <source>
        <dbReference type="ARBA" id="ARBA00022989"/>
    </source>
</evidence>
<evidence type="ECO:0000256" key="5">
    <source>
        <dbReference type="ARBA" id="ARBA00023136"/>
    </source>
</evidence>
<feature type="transmembrane region" description="Helical" evidence="6">
    <location>
        <begin position="29"/>
        <end position="47"/>
    </location>
</feature>
<evidence type="ECO:0000256" key="2">
    <source>
        <dbReference type="ARBA" id="ARBA00022475"/>
    </source>
</evidence>
<comment type="caution">
    <text evidence="7">The sequence shown here is derived from an EMBL/GenBank/DDBJ whole genome shotgun (WGS) entry which is preliminary data.</text>
</comment>
<dbReference type="NCBIfam" id="NF002460">
    <property type="entry name" value="PRK01658.1"/>
    <property type="match status" value="1"/>
</dbReference>
<keyword evidence="5 6" id="KW-0472">Membrane</keyword>
<sequence length="121" mass="13495">MKVLHIILQIAILYGFYSVGVWIQESLNLFIPGSIIGMILLFCLLVTKVIKPVWIETGAHTLMKDMPLLFLPVTIGIVNHLDLFVGKGLFLIAIVLISTAMVMICSGHITQVLLKRNDIHE</sequence>
<keyword evidence="4 6" id="KW-1133">Transmembrane helix</keyword>
<evidence type="ECO:0000256" key="1">
    <source>
        <dbReference type="ARBA" id="ARBA00004651"/>
    </source>
</evidence>
<dbReference type="AlphaFoldDB" id="A0A9X3WQE2"/>
<evidence type="ECO:0000256" key="6">
    <source>
        <dbReference type="SAM" id="Phobius"/>
    </source>
</evidence>
<feature type="transmembrane region" description="Helical" evidence="6">
    <location>
        <begin position="91"/>
        <end position="114"/>
    </location>
</feature>
<dbReference type="PANTHER" id="PTHR33931:SF2">
    <property type="entry name" value="HOLIN-LIKE PROTEIN CIDA"/>
    <property type="match status" value="1"/>
</dbReference>
<keyword evidence="3 6" id="KW-0812">Transmembrane</keyword>
<dbReference type="RefSeq" id="WP_259865970.1">
    <property type="nucleotide sequence ID" value="NZ_JAMQJZ010000013.1"/>
</dbReference>
<dbReference type="PANTHER" id="PTHR33931">
    <property type="entry name" value="HOLIN-LIKE PROTEIN CIDA-RELATED"/>
    <property type="match status" value="1"/>
</dbReference>